<evidence type="ECO:0000313" key="1">
    <source>
        <dbReference type="EMBL" id="GFX86370.1"/>
    </source>
</evidence>
<reference evidence="1" key="1">
    <citation type="submission" date="2020-08" db="EMBL/GenBank/DDBJ databases">
        <title>Multicomponent nature underlies the extraordinary mechanical properties of spider dragline silk.</title>
        <authorList>
            <person name="Kono N."/>
            <person name="Nakamura H."/>
            <person name="Mori M."/>
            <person name="Yoshida Y."/>
            <person name="Ohtoshi R."/>
            <person name="Malay A.D."/>
            <person name="Moran D.A.P."/>
            <person name="Tomita M."/>
            <person name="Numata K."/>
            <person name="Arakawa K."/>
        </authorList>
    </citation>
    <scope>NUCLEOTIDE SEQUENCE</scope>
</reference>
<name>A0A8X6R9M8_TRICX</name>
<protein>
    <submittedName>
        <fullName evidence="1">Uncharacterized protein</fullName>
    </submittedName>
</protein>
<comment type="caution">
    <text evidence="1">The sequence shown here is derived from an EMBL/GenBank/DDBJ whole genome shotgun (WGS) entry which is preliminary data.</text>
</comment>
<sequence length="110" mass="12544">MQFTQRASRSPDLTPGNFLLWAAFTPRQPTSSVESLTNQRLHLGRDEVSDWQDAQHWLPWCGCGVIPKELELRIEDMHLRSVAQYSTVEVAKDSSNVCVKQSAKIWNVFA</sequence>
<evidence type="ECO:0000313" key="2">
    <source>
        <dbReference type="Proteomes" id="UP000887159"/>
    </source>
</evidence>
<proteinExistence type="predicted"/>
<organism evidence="1 2">
    <name type="scientific">Trichonephila clavipes</name>
    <name type="common">Golden silk orbweaver</name>
    <name type="synonym">Nephila clavipes</name>
    <dbReference type="NCBI Taxonomy" id="2585209"/>
    <lineage>
        <taxon>Eukaryota</taxon>
        <taxon>Metazoa</taxon>
        <taxon>Ecdysozoa</taxon>
        <taxon>Arthropoda</taxon>
        <taxon>Chelicerata</taxon>
        <taxon>Arachnida</taxon>
        <taxon>Araneae</taxon>
        <taxon>Araneomorphae</taxon>
        <taxon>Entelegynae</taxon>
        <taxon>Araneoidea</taxon>
        <taxon>Nephilidae</taxon>
        <taxon>Trichonephila</taxon>
    </lineage>
</organism>
<keyword evidence="2" id="KW-1185">Reference proteome</keyword>
<gene>
    <name evidence="1" type="primary">NCL1_21116</name>
    <name evidence="1" type="ORF">TNCV_2562591</name>
</gene>
<dbReference type="EMBL" id="BMAU01021007">
    <property type="protein sequence ID" value="GFX86370.1"/>
    <property type="molecule type" value="Genomic_DNA"/>
</dbReference>
<dbReference type="AlphaFoldDB" id="A0A8X6R9M8"/>
<accession>A0A8X6R9M8</accession>
<dbReference type="Proteomes" id="UP000887159">
    <property type="component" value="Unassembled WGS sequence"/>
</dbReference>